<sequence length="90" mass="9981">MESGDWRRPGMEVVLVTWSCWPSSAFSRAAADSEPSSFALSSSLSSRKDCRSRGSFITSSRHRPPSSIAMVPGLNIPKTWNRPCRTVICY</sequence>
<reference evidence="1" key="1">
    <citation type="submission" date="2019-12" db="EMBL/GenBank/DDBJ databases">
        <title>An insight into the sialome of adult female Ixodes ricinus ticks feeding for 6 days.</title>
        <authorList>
            <person name="Perner J."/>
            <person name="Ribeiro J.M.C."/>
        </authorList>
    </citation>
    <scope>NUCLEOTIDE SEQUENCE</scope>
    <source>
        <strain evidence="1">Semi-engorged</strain>
        <tissue evidence="1">Salivary glands</tissue>
    </source>
</reference>
<dbReference type="AlphaFoldDB" id="A0A6B0U3S4"/>
<proteinExistence type="predicted"/>
<name>A0A6B0U3S4_IXORI</name>
<protein>
    <submittedName>
        <fullName evidence="1">Uncharacterized protein</fullName>
    </submittedName>
</protein>
<organism evidence="1">
    <name type="scientific">Ixodes ricinus</name>
    <name type="common">Common tick</name>
    <name type="synonym">Acarus ricinus</name>
    <dbReference type="NCBI Taxonomy" id="34613"/>
    <lineage>
        <taxon>Eukaryota</taxon>
        <taxon>Metazoa</taxon>
        <taxon>Ecdysozoa</taxon>
        <taxon>Arthropoda</taxon>
        <taxon>Chelicerata</taxon>
        <taxon>Arachnida</taxon>
        <taxon>Acari</taxon>
        <taxon>Parasitiformes</taxon>
        <taxon>Ixodida</taxon>
        <taxon>Ixodoidea</taxon>
        <taxon>Ixodidae</taxon>
        <taxon>Ixodinae</taxon>
        <taxon>Ixodes</taxon>
    </lineage>
</organism>
<evidence type="ECO:0000313" key="1">
    <source>
        <dbReference type="EMBL" id="MXU86288.1"/>
    </source>
</evidence>
<dbReference type="EMBL" id="GIFC01004205">
    <property type="protein sequence ID" value="MXU86288.1"/>
    <property type="molecule type" value="Transcribed_RNA"/>
</dbReference>
<accession>A0A6B0U3S4</accession>